<dbReference type="CDD" id="cd00198">
    <property type="entry name" value="vWFA"/>
    <property type="match status" value="1"/>
</dbReference>
<dbReference type="Pfam" id="PF13531">
    <property type="entry name" value="SBP_bac_11"/>
    <property type="match status" value="1"/>
</dbReference>
<dbReference type="RefSeq" id="WP_054404543.1">
    <property type="nucleotide sequence ID" value="NZ_LIUT01000006.1"/>
</dbReference>
<dbReference type="PANTHER" id="PTHR10579:SF43">
    <property type="entry name" value="ZINC FINGER (C3HC4-TYPE RING FINGER) FAMILY PROTEIN"/>
    <property type="match status" value="1"/>
</dbReference>
<dbReference type="EMBL" id="LIUT01000006">
    <property type="protein sequence ID" value="KOR76649.1"/>
    <property type="molecule type" value="Genomic_DNA"/>
</dbReference>
<gene>
    <name evidence="2" type="ORF">AM231_22135</name>
</gene>
<dbReference type="PROSITE" id="PS50234">
    <property type="entry name" value="VWFA"/>
    <property type="match status" value="1"/>
</dbReference>
<name>A0A0M1N3U7_9BACL</name>
<dbReference type="SUPFAM" id="SSF53850">
    <property type="entry name" value="Periplasmic binding protein-like II"/>
    <property type="match status" value="1"/>
</dbReference>
<reference evidence="3" key="1">
    <citation type="submission" date="2015-08" db="EMBL/GenBank/DDBJ databases">
        <title>Genome sequencing project for genomic taxonomy and phylogenomics of Bacillus-like bacteria.</title>
        <authorList>
            <person name="Liu B."/>
            <person name="Wang J."/>
            <person name="Zhu Y."/>
            <person name="Liu G."/>
            <person name="Chen Q."/>
            <person name="Chen Z."/>
            <person name="Lan J."/>
            <person name="Che J."/>
            <person name="Ge C."/>
            <person name="Shi H."/>
            <person name="Pan Z."/>
            <person name="Liu X."/>
        </authorList>
    </citation>
    <scope>NUCLEOTIDE SEQUENCE [LARGE SCALE GENOMIC DNA]</scope>
    <source>
        <strain evidence="3">FJAT-22460</strain>
    </source>
</reference>
<dbReference type="SUPFAM" id="SSF53300">
    <property type="entry name" value="vWA-like"/>
    <property type="match status" value="1"/>
</dbReference>
<dbReference type="SMART" id="SM00327">
    <property type="entry name" value="VWA"/>
    <property type="match status" value="1"/>
</dbReference>
<dbReference type="InterPro" id="IPR036465">
    <property type="entry name" value="vWFA_dom_sf"/>
</dbReference>
<evidence type="ECO:0000259" key="1">
    <source>
        <dbReference type="PROSITE" id="PS50234"/>
    </source>
</evidence>
<dbReference type="PATRIC" id="fig|1705565.3.peg.546"/>
<dbReference type="AlphaFoldDB" id="A0A0M1N3U7"/>
<sequence>MRRSKGSAFVVLVAIAVVVFVLVYAGITLTSNLGKSQTEVNSEDAAKKLNKIYKNITVTSADPVKGQVDLDPVAVADSLPDISKFPISVENTTDLYVEIFSSPEKAGTGIDGWLNEVAAEFNKSNPSVNGKPVSVKIRNIASGTATDYITSGKYVPDAFTPSNELWGEMVKVYGVKAELVSKRLTGNVTGVVTKKAKYDELVQKYGSLNVKTLTDAISNNELAMGYTDPFASSTGLNFLITALETFDSHDLLSEKAVQGFEKFQANVPFTASTTIQMRDAAKSGMLDAFVLEYQTYVNAADMKSGYVFTPFGVRHDSPLYALGKLPQEKLDIIKQFAAFVEQDKYQKLAEKKGFNGLNDYQSEVGMVDSSLLPSAQKLWKEKKDSNKPVTAVFVADVSGSMDGEPLSRLKESLLTGQKYLGRENSIGFVSYSTDVTIHLPIGKYDLNQQSMFVGAINSLNASGHTATFDGIVVALKMLQDEMDVNPDVKPLIFVLSDGETNVGHSLDEVRGLIEAYKIPVYTIGYNADIQALQSISSINEAASINADTDDVVYKIGQLLNVQM</sequence>
<proteinExistence type="predicted"/>
<comment type="caution">
    <text evidence="2">The sequence shown here is derived from an EMBL/GenBank/DDBJ whole genome shotgun (WGS) entry which is preliminary data.</text>
</comment>
<organism evidence="2 3">
    <name type="scientific">Paenibacillus solani</name>
    <dbReference type="NCBI Taxonomy" id="1705565"/>
    <lineage>
        <taxon>Bacteria</taxon>
        <taxon>Bacillati</taxon>
        <taxon>Bacillota</taxon>
        <taxon>Bacilli</taxon>
        <taxon>Bacillales</taxon>
        <taxon>Paenibacillaceae</taxon>
        <taxon>Paenibacillus</taxon>
    </lineage>
</organism>
<dbReference type="Pfam" id="PF00092">
    <property type="entry name" value="VWA"/>
    <property type="match status" value="1"/>
</dbReference>
<dbReference type="OrthoDB" id="1814775at2"/>
<evidence type="ECO:0000313" key="2">
    <source>
        <dbReference type="EMBL" id="KOR76649.1"/>
    </source>
</evidence>
<dbReference type="InterPro" id="IPR002035">
    <property type="entry name" value="VWF_A"/>
</dbReference>
<evidence type="ECO:0000313" key="3">
    <source>
        <dbReference type="Proteomes" id="UP000036932"/>
    </source>
</evidence>
<accession>A0A0M1N3U7</accession>
<keyword evidence="3" id="KW-1185">Reference proteome</keyword>
<dbReference type="InterPro" id="IPR051266">
    <property type="entry name" value="CLCR"/>
</dbReference>
<dbReference type="Gene3D" id="3.40.50.410">
    <property type="entry name" value="von Willebrand factor, type A domain"/>
    <property type="match status" value="1"/>
</dbReference>
<feature type="domain" description="VWFA" evidence="1">
    <location>
        <begin position="390"/>
        <end position="563"/>
    </location>
</feature>
<protein>
    <recommendedName>
        <fullName evidence="1">VWFA domain-containing protein</fullName>
    </recommendedName>
</protein>
<dbReference type="Proteomes" id="UP000036932">
    <property type="component" value="Unassembled WGS sequence"/>
</dbReference>
<dbReference type="PANTHER" id="PTHR10579">
    <property type="entry name" value="CALCIUM-ACTIVATED CHLORIDE CHANNEL REGULATOR"/>
    <property type="match status" value="1"/>
</dbReference>